<organism evidence="3 4">
    <name type="scientific">Rhizobium soli</name>
    <dbReference type="NCBI Taxonomy" id="424798"/>
    <lineage>
        <taxon>Bacteria</taxon>
        <taxon>Pseudomonadati</taxon>
        <taxon>Pseudomonadota</taxon>
        <taxon>Alphaproteobacteria</taxon>
        <taxon>Hyphomicrobiales</taxon>
        <taxon>Rhizobiaceae</taxon>
        <taxon>Rhizobium/Agrobacterium group</taxon>
        <taxon>Rhizobium</taxon>
    </lineage>
</organism>
<dbReference type="InterPro" id="IPR054353">
    <property type="entry name" value="IstA-like_C"/>
</dbReference>
<accession>A0A7X0MW98</accession>
<proteinExistence type="predicted"/>
<feature type="compositionally biased region" description="Basic residues" evidence="1">
    <location>
        <begin position="130"/>
        <end position="139"/>
    </location>
</feature>
<feature type="domain" description="Transposase for insertion sequence element IS21-like C-terminal" evidence="2">
    <location>
        <begin position="64"/>
        <end position="135"/>
    </location>
</feature>
<reference evidence="3 4" key="1">
    <citation type="submission" date="2020-08" db="EMBL/GenBank/DDBJ databases">
        <title>The Agave Microbiome: Exploring the role of microbial communities in plant adaptations to desert environments.</title>
        <authorList>
            <person name="Partida-Martinez L.P."/>
        </authorList>
    </citation>
    <scope>NUCLEOTIDE SEQUENCE [LARGE SCALE GENOMIC DNA]</scope>
    <source>
        <strain evidence="3 4">AS3.12</strain>
    </source>
</reference>
<dbReference type="PANTHER" id="PTHR35004">
    <property type="entry name" value="TRANSPOSASE RV3428C-RELATED"/>
    <property type="match status" value="1"/>
</dbReference>
<gene>
    <name evidence="3" type="ORF">F4695_004541</name>
</gene>
<dbReference type="EMBL" id="JACHBU010000019">
    <property type="protein sequence ID" value="MBB6511143.1"/>
    <property type="molecule type" value="Genomic_DNA"/>
</dbReference>
<name>A0A7X0MW98_9HYPH</name>
<evidence type="ECO:0000313" key="3">
    <source>
        <dbReference type="EMBL" id="MBB6511143.1"/>
    </source>
</evidence>
<evidence type="ECO:0000256" key="1">
    <source>
        <dbReference type="SAM" id="MobiDB-lite"/>
    </source>
</evidence>
<protein>
    <recommendedName>
        <fullName evidence="2">Transposase for insertion sequence element IS21-like C-terminal domain-containing protein</fullName>
    </recommendedName>
</protein>
<comment type="caution">
    <text evidence="3">The sequence shown here is derived from an EMBL/GenBank/DDBJ whole genome shotgun (WGS) entry which is preliminary data.</text>
</comment>
<evidence type="ECO:0000259" key="2">
    <source>
        <dbReference type="Pfam" id="PF22483"/>
    </source>
</evidence>
<dbReference type="AlphaFoldDB" id="A0A7X0MW98"/>
<evidence type="ECO:0000313" key="4">
    <source>
        <dbReference type="Proteomes" id="UP000585437"/>
    </source>
</evidence>
<dbReference type="Proteomes" id="UP000585437">
    <property type="component" value="Unassembled WGS sequence"/>
</dbReference>
<dbReference type="Pfam" id="PF22483">
    <property type="entry name" value="Mu-transpos_C_2"/>
    <property type="match status" value="1"/>
</dbReference>
<keyword evidence="4" id="KW-1185">Reference proteome</keyword>
<feature type="region of interest" description="Disordered" evidence="1">
    <location>
        <begin position="130"/>
        <end position="154"/>
    </location>
</feature>
<sequence length="186" mass="21577">MKVERPFRYIRDDFFLARSFRNLDDMNAQLRHWLDTVANPRKHATTQRVVNEAFAEERPYLRLLPLAPFKSILKLKCRVSREGKVSVGGNTYSVPDATRSRMVEVHSLADEVRIFENGTLIAAHPVLERRKQRRVHPDHRRSMTSQHRPRTRDESLVIKPAGDTVLQRSLALYDAVGKVLARESRP</sequence>